<name>A0A8C5F6U1_GADMO</name>
<dbReference type="Ensembl" id="ENSGMOT00000011394.2">
    <property type="protein sequence ID" value="ENSGMOP00000011093.2"/>
    <property type="gene ID" value="ENSGMOG00000010371.2"/>
</dbReference>
<organism evidence="2 3">
    <name type="scientific">Gadus morhua</name>
    <name type="common">Atlantic cod</name>
    <dbReference type="NCBI Taxonomy" id="8049"/>
    <lineage>
        <taxon>Eukaryota</taxon>
        <taxon>Metazoa</taxon>
        <taxon>Chordata</taxon>
        <taxon>Craniata</taxon>
        <taxon>Vertebrata</taxon>
        <taxon>Euteleostomi</taxon>
        <taxon>Actinopterygii</taxon>
        <taxon>Neopterygii</taxon>
        <taxon>Teleostei</taxon>
        <taxon>Neoteleostei</taxon>
        <taxon>Acanthomorphata</taxon>
        <taxon>Zeiogadaria</taxon>
        <taxon>Gadariae</taxon>
        <taxon>Gadiformes</taxon>
        <taxon>Gadoidei</taxon>
        <taxon>Gadidae</taxon>
        <taxon>Gadus</taxon>
    </lineage>
</organism>
<feature type="domain" description="CRAL-TRIO" evidence="1">
    <location>
        <begin position="77"/>
        <end position="228"/>
    </location>
</feature>
<dbReference type="Gene3D" id="3.40.525.10">
    <property type="entry name" value="CRAL-TRIO lipid binding domain"/>
    <property type="match status" value="1"/>
</dbReference>
<dbReference type="Pfam" id="PF12496">
    <property type="entry name" value="BNIP2"/>
    <property type="match status" value="1"/>
</dbReference>
<reference evidence="2" key="1">
    <citation type="submission" date="2025-08" db="UniProtKB">
        <authorList>
            <consortium name="Ensembl"/>
        </authorList>
    </citation>
    <scope>IDENTIFICATION</scope>
</reference>
<evidence type="ECO:0000313" key="2">
    <source>
        <dbReference type="Ensembl" id="ENSGMOP00000011093.2"/>
    </source>
</evidence>
<dbReference type="GO" id="GO:0006915">
    <property type="term" value="P:apoptotic process"/>
    <property type="evidence" value="ECO:0007669"/>
    <property type="project" value="TreeGrafter"/>
</dbReference>
<dbReference type="Proteomes" id="UP000694546">
    <property type="component" value="Chromosome 22"/>
</dbReference>
<reference evidence="2" key="2">
    <citation type="submission" date="2025-09" db="UniProtKB">
        <authorList>
            <consortium name="Ensembl"/>
        </authorList>
    </citation>
    <scope>IDENTIFICATION</scope>
</reference>
<dbReference type="GeneTree" id="ENSGT00940000165419"/>
<dbReference type="GO" id="GO:0005737">
    <property type="term" value="C:cytoplasm"/>
    <property type="evidence" value="ECO:0007669"/>
    <property type="project" value="UniProtKB-SubCell"/>
</dbReference>
<keyword evidence="3" id="KW-1185">Reference proteome</keyword>
<dbReference type="InterPro" id="IPR022181">
    <property type="entry name" value="Bcl2-/adenovirus-E1B"/>
</dbReference>
<sequence>PEDAELDRVLDGMATPSDTESMAFPSYDADMLGTGGGGRAEAGLGCLEDEVDDQGTRWRRFTPGDEPQESRVNMSLIQPFLKVLSHGGYYGDGMNDIIVFSSCYLPENSLENYQSVMDHLFRYVVGTLDLMVSQDYAVVYLCAGGQKEKLPGIGWLRDCYTTIQRRLRKNLKALYVLHPTWYIKALITFIKPFISSKFTRKLQFVSSLSELSLLVPTEHVQIPDCVKQ</sequence>
<dbReference type="PANTHER" id="PTHR12112:SF21">
    <property type="entry name" value="BCL-2_ADENOVIRUS E1B 19 KDA-INTERACTING PROTEIN 2-LIKE PROTEIN"/>
    <property type="match status" value="1"/>
</dbReference>
<dbReference type="CDD" id="cd00170">
    <property type="entry name" value="SEC14"/>
    <property type="match status" value="1"/>
</dbReference>
<dbReference type="PROSITE" id="PS50191">
    <property type="entry name" value="CRAL_TRIO"/>
    <property type="match status" value="1"/>
</dbReference>
<dbReference type="Pfam" id="PF13716">
    <property type="entry name" value="CRAL_TRIO_2"/>
    <property type="match status" value="1"/>
</dbReference>
<dbReference type="InterPro" id="IPR036865">
    <property type="entry name" value="CRAL-TRIO_dom_sf"/>
</dbReference>
<accession>A0A8C5F6U1</accession>
<dbReference type="SUPFAM" id="SSF52087">
    <property type="entry name" value="CRAL/TRIO domain"/>
    <property type="match status" value="1"/>
</dbReference>
<dbReference type="InterPro" id="IPR001251">
    <property type="entry name" value="CRAL-TRIO_dom"/>
</dbReference>
<evidence type="ECO:0000259" key="1">
    <source>
        <dbReference type="PROSITE" id="PS50191"/>
    </source>
</evidence>
<dbReference type="PANTHER" id="PTHR12112">
    <property type="entry name" value="BNIP - RELATED"/>
    <property type="match status" value="1"/>
</dbReference>
<dbReference type="OMA" id="PENNMEN"/>
<protein>
    <recommendedName>
        <fullName evidence="1">CRAL-TRIO domain-containing protein</fullName>
    </recommendedName>
</protein>
<evidence type="ECO:0000313" key="3">
    <source>
        <dbReference type="Proteomes" id="UP000694546"/>
    </source>
</evidence>
<dbReference type="AlphaFoldDB" id="A0A8C5F6U1"/>
<proteinExistence type="predicted"/>
<dbReference type="SMART" id="SM00516">
    <property type="entry name" value="SEC14"/>
    <property type="match status" value="1"/>
</dbReference>